<gene>
    <name evidence="2" type="ORF">HED55_19420</name>
</gene>
<organism evidence="2 3">
    <name type="scientific">Brucella haematophila</name>
    <dbReference type="NCBI Taxonomy" id="419474"/>
    <lineage>
        <taxon>Bacteria</taxon>
        <taxon>Pseudomonadati</taxon>
        <taxon>Pseudomonadota</taxon>
        <taxon>Alphaproteobacteria</taxon>
        <taxon>Hyphomicrobiales</taxon>
        <taxon>Brucellaceae</taxon>
        <taxon>Brucella/Ochrobactrum group</taxon>
        <taxon>Brucella</taxon>
    </lineage>
</organism>
<protein>
    <recommendedName>
        <fullName evidence="4">DUF3592 domain-containing protein</fullName>
    </recommendedName>
</protein>
<evidence type="ECO:0000313" key="2">
    <source>
        <dbReference type="EMBL" id="NKC04605.1"/>
    </source>
</evidence>
<keyword evidence="1" id="KW-0472">Membrane</keyword>
<evidence type="ECO:0000256" key="1">
    <source>
        <dbReference type="SAM" id="Phobius"/>
    </source>
</evidence>
<comment type="caution">
    <text evidence="2">The sequence shown here is derived from an EMBL/GenBank/DDBJ whole genome shotgun (WGS) entry which is preliminary data.</text>
</comment>
<dbReference type="Proteomes" id="UP000704467">
    <property type="component" value="Unassembled WGS sequence"/>
</dbReference>
<dbReference type="EMBL" id="JAAVLN010000002">
    <property type="protein sequence ID" value="NKC04605.1"/>
    <property type="molecule type" value="Genomic_DNA"/>
</dbReference>
<keyword evidence="1" id="KW-1133">Transmembrane helix</keyword>
<feature type="transmembrane region" description="Helical" evidence="1">
    <location>
        <begin position="107"/>
        <end position="129"/>
    </location>
</feature>
<keyword evidence="1" id="KW-0812">Transmembrane</keyword>
<accession>A0ABX1DNS9</accession>
<reference evidence="2 3" key="1">
    <citation type="submission" date="2020-03" db="EMBL/GenBank/DDBJ databases">
        <title>Whole genome sequencing of clinical and environmental type strains of Ochrobactrum.</title>
        <authorList>
            <person name="Dharne M."/>
        </authorList>
    </citation>
    <scope>NUCLEOTIDE SEQUENCE [LARGE SCALE GENOMIC DNA]</scope>
    <source>
        <strain evidence="2 3">CIP 109452</strain>
    </source>
</reference>
<name>A0ABX1DNS9_9HYPH</name>
<evidence type="ECO:0008006" key="4">
    <source>
        <dbReference type="Google" id="ProtNLM"/>
    </source>
</evidence>
<sequence>MLFLALIFPVISFVVVWAWGPGLYADYQIKQDPVVIEDATIFDGNCRTKKMITDCKANISYEYEGERLIKSVDFSFVSFSSGDYETDVVMQKSHPENVTLSLALDEFWNRLTVGVVLLGIMLGCSVLFIKRFLNISKTVGAAKSEAELQLYWAKILSRKDSMGKSRIGYSPLTGVKKPPHIVTVFGKKEAPFFHYDEKSDETFGVAAAHPDGTLPILLDEQLARLELTPEERAKAENALGNLATA</sequence>
<evidence type="ECO:0000313" key="3">
    <source>
        <dbReference type="Proteomes" id="UP000704467"/>
    </source>
</evidence>
<keyword evidence="3" id="KW-1185">Reference proteome</keyword>
<proteinExistence type="predicted"/>